<feature type="non-terminal residue" evidence="1">
    <location>
        <position position="68"/>
    </location>
</feature>
<protein>
    <submittedName>
        <fullName evidence="1">Transformation/transcription domain-associated protein</fullName>
    </submittedName>
</protein>
<gene>
    <name evidence="1" type="ORF">X975_12440</name>
</gene>
<organism evidence="1 2">
    <name type="scientific">Stegodyphus mimosarum</name>
    <name type="common">African social velvet spider</name>
    <dbReference type="NCBI Taxonomy" id="407821"/>
    <lineage>
        <taxon>Eukaryota</taxon>
        <taxon>Metazoa</taxon>
        <taxon>Ecdysozoa</taxon>
        <taxon>Arthropoda</taxon>
        <taxon>Chelicerata</taxon>
        <taxon>Arachnida</taxon>
        <taxon>Araneae</taxon>
        <taxon>Araneomorphae</taxon>
        <taxon>Entelegynae</taxon>
        <taxon>Eresoidea</taxon>
        <taxon>Eresidae</taxon>
        <taxon>Stegodyphus</taxon>
    </lineage>
</organism>
<proteinExistence type="predicted"/>
<dbReference type="InterPro" id="IPR046807">
    <property type="entry name" value="Tra1_central"/>
</dbReference>
<dbReference type="EMBL" id="KK117154">
    <property type="protein sequence ID" value="KFM69688.1"/>
    <property type="molecule type" value="Genomic_DNA"/>
</dbReference>
<evidence type="ECO:0000313" key="1">
    <source>
        <dbReference type="EMBL" id="KFM69688.1"/>
    </source>
</evidence>
<sequence length="68" mass="7767">MELINLETNKEAMKEPSFSKDVHFDFIAVQVKALMFLSYLIRTYEEAVFKNSSNLVKGVIGLLKDSPQ</sequence>
<dbReference type="STRING" id="407821.A0A087TX49"/>
<name>A0A087TX49_STEMI</name>
<keyword evidence="2" id="KW-1185">Reference proteome</keyword>
<accession>A0A087TX49</accession>
<dbReference type="OrthoDB" id="6437158at2759"/>
<dbReference type="Proteomes" id="UP000054359">
    <property type="component" value="Unassembled WGS sequence"/>
</dbReference>
<reference evidence="1 2" key="1">
    <citation type="submission" date="2013-11" db="EMBL/GenBank/DDBJ databases">
        <title>Genome sequencing of Stegodyphus mimosarum.</title>
        <authorList>
            <person name="Bechsgaard J."/>
        </authorList>
    </citation>
    <scope>NUCLEOTIDE SEQUENCE [LARGE SCALE GENOMIC DNA]</scope>
</reference>
<dbReference type="AlphaFoldDB" id="A0A087TX49"/>
<dbReference type="Pfam" id="PF20175">
    <property type="entry name" value="Tra1_central"/>
    <property type="match status" value="1"/>
</dbReference>
<evidence type="ECO:0000313" key="2">
    <source>
        <dbReference type="Proteomes" id="UP000054359"/>
    </source>
</evidence>